<dbReference type="STRING" id="741276.A0A2S5B339"/>
<feature type="compositionally biased region" description="Basic and acidic residues" evidence="2">
    <location>
        <begin position="93"/>
        <end position="102"/>
    </location>
</feature>
<dbReference type="PANTHER" id="PTHR32343:SF10">
    <property type="entry name" value="RNA-BINDING REGION RNP-1 DOMAIN-CONTAINING PROTEIN"/>
    <property type="match status" value="1"/>
</dbReference>
<dbReference type="InterPro" id="IPR000504">
    <property type="entry name" value="RRM_dom"/>
</dbReference>
<comment type="caution">
    <text evidence="4">The sequence shown here is derived from an EMBL/GenBank/DDBJ whole genome shotgun (WGS) entry which is preliminary data.</text>
</comment>
<dbReference type="PANTHER" id="PTHR32343">
    <property type="entry name" value="SERINE/ARGININE-RICH SPLICING FACTOR"/>
    <property type="match status" value="1"/>
</dbReference>
<dbReference type="InterPro" id="IPR012677">
    <property type="entry name" value="Nucleotide-bd_a/b_plait_sf"/>
</dbReference>
<feature type="compositionally biased region" description="Basic and acidic residues" evidence="2">
    <location>
        <begin position="265"/>
        <end position="274"/>
    </location>
</feature>
<evidence type="ECO:0000313" key="4">
    <source>
        <dbReference type="EMBL" id="POY71111.1"/>
    </source>
</evidence>
<evidence type="ECO:0000259" key="3">
    <source>
        <dbReference type="PROSITE" id="PS50102"/>
    </source>
</evidence>
<protein>
    <recommendedName>
        <fullName evidence="3">RRM domain-containing protein</fullName>
    </recommendedName>
</protein>
<gene>
    <name evidence="4" type="ORF">BMF94_5868</name>
</gene>
<evidence type="ECO:0000256" key="1">
    <source>
        <dbReference type="PROSITE-ProRule" id="PRU00176"/>
    </source>
</evidence>
<organism evidence="4 5">
    <name type="scientific">Rhodotorula taiwanensis</name>
    <dbReference type="NCBI Taxonomy" id="741276"/>
    <lineage>
        <taxon>Eukaryota</taxon>
        <taxon>Fungi</taxon>
        <taxon>Dikarya</taxon>
        <taxon>Basidiomycota</taxon>
        <taxon>Pucciniomycotina</taxon>
        <taxon>Microbotryomycetes</taxon>
        <taxon>Sporidiobolales</taxon>
        <taxon>Sporidiobolaceae</taxon>
        <taxon>Rhodotorula</taxon>
    </lineage>
</organism>
<keyword evidence="1" id="KW-0694">RNA-binding</keyword>
<dbReference type="GO" id="GO:0003723">
    <property type="term" value="F:RNA binding"/>
    <property type="evidence" value="ECO:0007669"/>
    <property type="project" value="UniProtKB-UniRule"/>
</dbReference>
<feature type="compositionally biased region" description="Polar residues" evidence="2">
    <location>
        <begin position="79"/>
        <end position="92"/>
    </location>
</feature>
<evidence type="ECO:0000256" key="2">
    <source>
        <dbReference type="SAM" id="MobiDB-lite"/>
    </source>
</evidence>
<dbReference type="InterPro" id="IPR035979">
    <property type="entry name" value="RBD_domain_sf"/>
</dbReference>
<feature type="region of interest" description="Disordered" evidence="2">
    <location>
        <begin position="79"/>
        <end position="102"/>
    </location>
</feature>
<feature type="compositionally biased region" description="Polar residues" evidence="2">
    <location>
        <begin position="229"/>
        <end position="251"/>
    </location>
</feature>
<evidence type="ECO:0000313" key="5">
    <source>
        <dbReference type="Proteomes" id="UP000237144"/>
    </source>
</evidence>
<dbReference type="PROSITE" id="PS50102">
    <property type="entry name" value="RRM"/>
    <property type="match status" value="1"/>
</dbReference>
<reference evidence="4 5" key="1">
    <citation type="journal article" date="2018" name="Front. Microbiol.">
        <title>Prospects for Fungal Bioremediation of Acidic Radioactive Waste Sites: Characterization and Genome Sequence of Rhodotorula taiwanensis MD1149.</title>
        <authorList>
            <person name="Tkavc R."/>
            <person name="Matrosova V.Y."/>
            <person name="Grichenko O.E."/>
            <person name="Gostincar C."/>
            <person name="Volpe R.P."/>
            <person name="Klimenkova P."/>
            <person name="Gaidamakova E.K."/>
            <person name="Zhou C.E."/>
            <person name="Stewart B.J."/>
            <person name="Lyman M.G."/>
            <person name="Malfatti S.A."/>
            <person name="Rubinfeld B."/>
            <person name="Courtot M."/>
            <person name="Singh J."/>
            <person name="Dalgard C.L."/>
            <person name="Hamilton T."/>
            <person name="Frey K.G."/>
            <person name="Gunde-Cimerman N."/>
            <person name="Dugan L."/>
            <person name="Daly M.J."/>
        </authorList>
    </citation>
    <scope>NUCLEOTIDE SEQUENCE [LARGE SCALE GENOMIC DNA]</scope>
    <source>
        <strain evidence="4 5">MD1149</strain>
    </source>
</reference>
<dbReference type="EMBL" id="PJQD01000086">
    <property type="protein sequence ID" value="POY71111.1"/>
    <property type="molecule type" value="Genomic_DNA"/>
</dbReference>
<feature type="region of interest" description="Disordered" evidence="2">
    <location>
        <begin position="224"/>
        <end position="282"/>
    </location>
</feature>
<dbReference type="SMART" id="SM00360">
    <property type="entry name" value="RRM"/>
    <property type="match status" value="1"/>
</dbReference>
<dbReference type="AlphaFoldDB" id="A0A2S5B339"/>
<sequence length="282" mass="30043">MHVVRVSGLPTTTTKDTLDHFFSFCGKIHGIEGPSDGKADISFAKESAAKTALLLSGGTLEGQTIEVTSDDVEPPKVAQQAQAPMPSATTTIGEHEPLNQEDKPRSAIVAEILAEGYTLSDSVVQKAIEADKQYGISQRFLSFFNPLRERVGTQAAPTIDKASTKARELDEKHGISLKAHASWIIGEKYYKAALHSSLGQKVNSFYTTVAKEIQDIREEAKRIAENKKANSATTAGSGSVPTTGTATSTSLGKDAPLPSVGTYGEVDKDLEKPLESTAAPLK</sequence>
<name>A0A2S5B339_9BASI</name>
<dbReference type="Proteomes" id="UP000237144">
    <property type="component" value="Unassembled WGS sequence"/>
</dbReference>
<dbReference type="Gene3D" id="3.30.70.330">
    <property type="match status" value="1"/>
</dbReference>
<accession>A0A2S5B339</accession>
<proteinExistence type="predicted"/>
<dbReference type="Pfam" id="PF00076">
    <property type="entry name" value="RRM_1"/>
    <property type="match status" value="1"/>
</dbReference>
<feature type="domain" description="RRM" evidence="3">
    <location>
        <begin position="2"/>
        <end position="72"/>
    </location>
</feature>
<keyword evidence="5" id="KW-1185">Reference proteome</keyword>
<dbReference type="OrthoDB" id="7763451at2759"/>
<dbReference type="SUPFAM" id="SSF54928">
    <property type="entry name" value="RNA-binding domain, RBD"/>
    <property type="match status" value="1"/>
</dbReference>